<proteinExistence type="inferred from homology"/>
<sequence length="417" mass="45895">ANNVDSLGSAHFRNIPWIWCVLSTDDGLADHNSFQGFQAKKKKEIRGVRDAGRCCRRTGRKLIAKMDSKSDVRQQPTNSNSAPQPPALQAASPAVPGGSALSSIGSSSTSKDIQPNIALTNFNFGAFQLSAANANVHGTGNMVPITQRNIFYDTNSNSIQMHKQQIVHQTGMNLNANAFHTTTPSHSSTATTIVKEELTTLNSSCFSCSSLRLPTCHTAAFGQPDPYQILGPTSSRLASAGSGQIQLWQFLLELLSDSRYAESITWEGTNGEFKLVDPDDVARRWGERKSKPNMNYDKMSRALRYYYDKNIMCKVHGKRYAYKFDFQGIAQALQPQTNTTSTDLFQQSRLHSSEFIHAPWATANYRTLMTPQFQASAAAGALFNPPVGYPSFGSSNNSTLQARNFPFYASSNYPKCI</sequence>
<dbReference type="GO" id="GO:0005634">
    <property type="term" value="C:nucleus"/>
    <property type="evidence" value="ECO:0007669"/>
    <property type="project" value="UniProtKB-SubCell"/>
</dbReference>
<dbReference type="PANTHER" id="PTHR11849:SF287">
    <property type="entry name" value="TRANSCRIPTION FACTOR AST-1"/>
    <property type="match status" value="1"/>
</dbReference>
<dbReference type="Gene3D" id="1.10.10.10">
    <property type="entry name" value="Winged helix-like DNA-binding domain superfamily/Winged helix DNA-binding domain"/>
    <property type="match status" value="1"/>
</dbReference>
<feature type="region of interest" description="Disordered" evidence="6">
    <location>
        <begin position="65"/>
        <end position="107"/>
    </location>
</feature>
<evidence type="ECO:0000256" key="3">
    <source>
        <dbReference type="ARBA" id="ARBA00023125"/>
    </source>
</evidence>
<evidence type="ECO:0000256" key="2">
    <source>
        <dbReference type="ARBA" id="ARBA00005562"/>
    </source>
</evidence>
<keyword evidence="4 5" id="KW-0539">Nucleus</keyword>
<dbReference type="SUPFAM" id="SSF46785">
    <property type="entry name" value="Winged helix' DNA-binding domain"/>
    <property type="match status" value="1"/>
</dbReference>
<evidence type="ECO:0000256" key="6">
    <source>
        <dbReference type="SAM" id="MobiDB-lite"/>
    </source>
</evidence>
<dbReference type="GO" id="GO:0000981">
    <property type="term" value="F:DNA-binding transcription factor activity, RNA polymerase II-specific"/>
    <property type="evidence" value="ECO:0007669"/>
    <property type="project" value="TreeGrafter"/>
</dbReference>
<dbReference type="SMART" id="SM00413">
    <property type="entry name" value="ETS"/>
    <property type="match status" value="1"/>
</dbReference>
<evidence type="ECO:0000313" key="9">
    <source>
        <dbReference type="Proteomes" id="UP000242913"/>
    </source>
</evidence>
<dbReference type="InterPro" id="IPR036388">
    <property type="entry name" value="WH-like_DNA-bd_sf"/>
</dbReference>
<evidence type="ECO:0000256" key="4">
    <source>
        <dbReference type="ARBA" id="ARBA00023242"/>
    </source>
</evidence>
<dbReference type="PROSITE" id="PS50061">
    <property type="entry name" value="ETS_DOMAIN_3"/>
    <property type="match status" value="1"/>
</dbReference>
<dbReference type="GO" id="GO:0030154">
    <property type="term" value="P:cell differentiation"/>
    <property type="evidence" value="ECO:0007669"/>
    <property type="project" value="TreeGrafter"/>
</dbReference>
<dbReference type="InterPro" id="IPR046328">
    <property type="entry name" value="ETS_fam"/>
</dbReference>
<dbReference type="EMBL" id="KZ269981">
    <property type="protein sequence ID" value="OZC11197.1"/>
    <property type="molecule type" value="Genomic_DNA"/>
</dbReference>
<dbReference type="PRINTS" id="PR00454">
    <property type="entry name" value="ETSDOMAIN"/>
</dbReference>
<keyword evidence="9" id="KW-1185">Reference proteome</keyword>
<dbReference type="OrthoDB" id="10067219at2759"/>
<dbReference type="PANTHER" id="PTHR11849">
    <property type="entry name" value="ETS"/>
    <property type="match status" value="1"/>
</dbReference>
<dbReference type="PROSITE" id="PS00346">
    <property type="entry name" value="ETS_DOMAIN_2"/>
    <property type="match status" value="1"/>
</dbReference>
<dbReference type="GO" id="GO:0043565">
    <property type="term" value="F:sequence-specific DNA binding"/>
    <property type="evidence" value="ECO:0007669"/>
    <property type="project" value="InterPro"/>
</dbReference>
<feature type="compositionally biased region" description="Low complexity" evidence="6">
    <location>
        <begin position="87"/>
        <end position="107"/>
    </location>
</feature>
<accession>A0A238C107</accession>
<dbReference type="InterPro" id="IPR000418">
    <property type="entry name" value="Ets_dom"/>
</dbReference>
<feature type="non-terminal residue" evidence="8">
    <location>
        <position position="1"/>
    </location>
</feature>
<comment type="similarity">
    <text evidence="2 5">Belongs to the ETS family.</text>
</comment>
<reference evidence="8 9" key="1">
    <citation type="submission" date="2015-12" db="EMBL/GenBank/DDBJ databases">
        <title>Draft genome of the nematode, Onchocerca flexuosa.</title>
        <authorList>
            <person name="Mitreva M."/>
        </authorList>
    </citation>
    <scope>NUCLEOTIDE SEQUENCE [LARGE SCALE GENOMIC DNA]</scope>
    <source>
        <strain evidence="8">Red Deer</strain>
    </source>
</reference>
<dbReference type="Proteomes" id="UP000242913">
    <property type="component" value="Unassembled WGS sequence"/>
</dbReference>
<dbReference type="InterPro" id="IPR036390">
    <property type="entry name" value="WH_DNA-bd_sf"/>
</dbReference>
<comment type="subcellular location">
    <subcellularLocation>
        <location evidence="1 5">Nucleus</location>
    </subcellularLocation>
</comment>
<protein>
    <recommendedName>
        <fullName evidence="7">ETS domain-containing protein</fullName>
    </recommendedName>
</protein>
<dbReference type="AlphaFoldDB" id="A0A238C107"/>
<name>A0A238C107_9BILA</name>
<evidence type="ECO:0000259" key="7">
    <source>
        <dbReference type="PROSITE" id="PS50061"/>
    </source>
</evidence>
<dbReference type="FunFam" id="1.10.10.10:FF:000039">
    <property type="entry name" value="Friend leukemia integration 1 transcription factor"/>
    <property type="match status" value="1"/>
</dbReference>
<evidence type="ECO:0000256" key="5">
    <source>
        <dbReference type="RuleBase" id="RU004019"/>
    </source>
</evidence>
<dbReference type="Pfam" id="PF00178">
    <property type="entry name" value="Ets"/>
    <property type="match status" value="1"/>
</dbReference>
<evidence type="ECO:0000313" key="8">
    <source>
        <dbReference type="EMBL" id="OZC11197.1"/>
    </source>
</evidence>
<organism evidence="8 9">
    <name type="scientific">Onchocerca flexuosa</name>
    <dbReference type="NCBI Taxonomy" id="387005"/>
    <lineage>
        <taxon>Eukaryota</taxon>
        <taxon>Metazoa</taxon>
        <taxon>Ecdysozoa</taxon>
        <taxon>Nematoda</taxon>
        <taxon>Chromadorea</taxon>
        <taxon>Rhabditida</taxon>
        <taxon>Spirurina</taxon>
        <taxon>Spiruromorpha</taxon>
        <taxon>Filarioidea</taxon>
        <taxon>Onchocercidae</taxon>
        <taxon>Onchocerca</taxon>
    </lineage>
</organism>
<evidence type="ECO:0000256" key="1">
    <source>
        <dbReference type="ARBA" id="ARBA00004123"/>
    </source>
</evidence>
<feature type="domain" description="ETS" evidence="7">
    <location>
        <begin position="245"/>
        <end position="325"/>
    </location>
</feature>
<dbReference type="PROSITE" id="PS00345">
    <property type="entry name" value="ETS_DOMAIN_1"/>
    <property type="match status" value="1"/>
</dbReference>
<keyword evidence="3 5" id="KW-0238">DNA-binding</keyword>
<gene>
    <name evidence="8" type="ORF">X798_01613</name>
</gene>